<keyword evidence="7 10" id="KW-0119">Carbohydrate metabolism</keyword>
<name>A0A225DNC6_9BACT</name>
<dbReference type="Gene3D" id="3.20.20.80">
    <property type="entry name" value="Glycosidases"/>
    <property type="match status" value="1"/>
</dbReference>
<accession>A0A225DNC6</accession>
<evidence type="ECO:0000256" key="5">
    <source>
        <dbReference type="ARBA" id="ARBA00022676"/>
    </source>
</evidence>
<evidence type="ECO:0000256" key="8">
    <source>
        <dbReference type="ARBA" id="ARBA00031423"/>
    </source>
</evidence>
<keyword evidence="5 10" id="KW-0328">Glycosyltransferase</keyword>
<dbReference type="RefSeq" id="WP_088257554.1">
    <property type="nucleotide sequence ID" value="NZ_NIDE01000014.1"/>
</dbReference>
<dbReference type="GO" id="GO:0005975">
    <property type="term" value="P:carbohydrate metabolic process"/>
    <property type="evidence" value="ECO:0007669"/>
    <property type="project" value="InterPro"/>
</dbReference>
<evidence type="ECO:0000256" key="6">
    <source>
        <dbReference type="ARBA" id="ARBA00022679"/>
    </source>
</evidence>
<evidence type="ECO:0000256" key="9">
    <source>
        <dbReference type="ARBA" id="ARBA00031501"/>
    </source>
</evidence>
<organism evidence="11 12">
    <name type="scientific">Fimbriiglobus ruber</name>
    <dbReference type="NCBI Taxonomy" id="1908690"/>
    <lineage>
        <taxon>Bacteria</taxon>
        <taxon>Pseudomonadati</taxon>
        <taxon>Planctomycetota</taxon>
        <taxon>Planctomycetia</taxon>
        <taxon>Gemmatales</taxon>
        <taxon>Gemmataceae</taxon>
        <taxon>Fimbriiglobus</taxon>
    </lineage>
</organism>
<dbReference type="Pfam" id="PF02446">
    <property type="entry name" value="Glyco_hydro_77"/>
    <property type="match status" value="1"/>
</dbReference>
<evidence type="ECO:0000256" key="1">
    <source>
        <dbReference type="ARBA" id="ARBA00000439"/>
    </source>
</evidence>
<evidence type="ECO:0000256" key="10">
    <source>
        <dbReference type="RuleBase" id="RU361207"/>
    </source>
</evidence>
<comment type="similarity">
    <text evidence="2 10">Belongs to the disproportionating enzyme family.</text>
</comment>
<evidence type="ECO:0000256" key="2">
    <source>
        <dbReference type="ARBA" id="ARBA00005684"/>
    </source>
</evidence>
<reference evidence="12" key="1">
    <citation type="submission" date="2017-06" db="EMBL/GenBank/DDBJ databases">
        <title>Genome analysis of Fimbriiglobus ruber SP5, the first member of the order Planctomycetales with confirmed chitinolytic capability.</title>
        <authorList>
            <person name="Ravin N.V."/>
            <person name="Rakitin A.L."/>
            <person name="Ivanova A.A."/>
            <person name="Beletsky A.V."/>
            <person name="Kulichevskaya I.S."/>
            <person name="Mardanov A.V."/>
            <person name="Dedysh S.N."/>
        </authorList>
    </citation>
    <scope>NUCLEOTIDE SEQUENCE [LARGE SCALE GENOMIC DNA]</scope>
    <source>
        <strain evidence="12">SP5</strain>
    </source>
</reference>
<dbReference type="PANTHER" id="PTHR32438">
    <property type="entry name" value="4-ALPHA-GLUCANOTRANSFERASE DPE1, CHLOROPLASTIC/AMYLOPLASTIC"/>
    <property type="match status" value="1"/>
</dbReference>
<dbReference type="PANTHER" id="PTHR32438:SF5">
    <property type="entry name" value="4-ALPHA-GLUCANOTRANSFERASE DPE1, CHLOROPLASTIC_AMYLOPLASTIC"/>
    <property type="match status" value="1"/>
</dbReference>
<dbReference type="EMBL" id="NIDE01000014">
    <property type="protein sequence ID" value="OWK37687.1"/>
    <property type="molecule type" value="Genomic_DNA"/>
</dbReference>
<proteinExistence type="inferred from homology"/>
<protein>
    <recommendedName>
        <fullName evidence="4 10">4-alpha-glucanotransferase</fullName>
        <ecNumber evidence="3 10">2.4.1.25</ecNumber>
    </recommendedName>
    <alternativeName>
        <fullName evidence="8 10">Amylomaltase</fullName>
    </alternativeName>
    <alternativeName>
        <fullName evidence="9 10">Disproportionating enzyme</fullName>
    </alternativeName>
</protein>
<dbReference type="InterPro" id="IPR003385">
    <property type="entry name" value="Glyco_hydro_77"/>
</dbReference>
<dbReference type="AlphaFoldDB" id="A0A225DNC6"/>
<dbReference type="SUPFAM" id="SSF51445">
    <property type="entry name" value="(Trans)glycosidases"/>
    <property type="match status" value="1"/>
</dbReference>
<dbReference type="EC" id="2.4.1.25" evidence="3 10"/>
<evidence type="ECO:0000256" key="4">
    <source>
        <dbReference type="ARBA" id="ARBA00020295"/>
    </source>
</evidence>
<dbReference type="InterPro" id="IPR017853">
    <property type="entry name" value="GH"/>
</dbReference>
<evidence type="ECO:0000313" key="11">
    <source>
        <dbReference type="EMBL" id="OWK37687.1"/>
    </source>
</evidence>
<evidence type="ECO:0000256" key="7">
    <source>
        <dbReference type="ARBA" id="ARBA00023277"/>
    </source>
</evidence>
<dbReference type="GO" id="GO:0004134">
    <property type="term" value="F:4-alpha-glucanotransferase activity"/>
    <property type="evidence" value="ECO:0007669"/>
    <property type="project" value="UniProtKB-EC"/>
</dbReference>
<comment type="caution">
    <text evidence="11">The sequence shown here is derived from an EMBL/GenBank/DDBJ whole genome shotgun (WGS) entry which is preliminary data.</text>
</comment>
<keyword evidence="6 10" id="KW-0808">Transferase</keyword>
<comment type="catalytic activity">
    <reaction evidence="1 10">
        <text>Transfers a segment of a (1-&gt;4)-alpha-D-glucan to a new position in an acceptor, which may be glucose or a (1-&gt;4)-alpha-D-glucan.</text>
        <dbReference type="EC" id="2.4.1.25"/>
    </reaction>
</comment>
<keyword evidence="12" id="KW-1185">Reference proteome</keyword>
<dbReference type="NCBIfam" id="NF011080">
    <property type="entry name" value="PRK14508.1-3"/>
    <property type="match status" value="1"/>
</dbReference>
<gene>
    <name evidence="11" type="ORF">FRUB_06807</name>
</gene>
<dbReference type="NCBIfam" id="TIGR00217">
    <property type="entry name" value="malQ"/>
    <property type="match status" value="1"/>
</dbReference>
<evidence type="ECO:0000256" key="3">
    <source>
        <dbReference type="ARBA" id="ARBA00012560"/>
    </source>
</evidence>
<dbReference type="OrthoDB" id="9811841at2"/>
<sequence>MPAPASLVRSSGVLLHPTSLPGPFGIGDLGPEAYRWVETLAAARQSWWQILPLNPTGVGGSPYQSFSAFAGNINLLSPEQLVRDGLLATATVRGGEAFPTTRVDFPRVAPYKEGLLREAWGQFRGWKGPHGLREAFEEYCRREASWLDDYALFMAIRAGLGGAGLSHWPDDLRRRQPAALAAVQQQSADEVAMHRFGQFLFDRQWCELKRYATDRAVRIIGDAPIFVSGDSADVWAHPDLFLLDHAGNPKVVAGVPPDYFSATGQHWGNPLYDWDRMAQSGYAWWVARLRRNLTNVDLIRLDHFRGFAAAWHIPAADKNAMNGRWVDGPRYKLFDRLAAELGKLPLIAEDLGLITPDVHELREQFAMPGMRVLQFALGGPDNPYWPHNYEPLTVAYTGTHDNDTTVGWYAGLTDKDHQTITDYIGHHADNPAWDLIRLAWSSVAVLAIAPLQDVLELGGDARMNVPGVADGNWRWRYRPDQVRPAAFERLAEWTTRYNRVPRK</sequence>
<dbReference type="Proteomes" id="UP000214646">
    <property type="component" value="Unassembled WGS sequence"/>
</dbReference>
<evidence type="ECO:0000313" key="12">
    <source>
        <dbReference type="Proteomes" id="UP000214646"/>
    </source>
</evidence>